<evidence type="ECO:0000256" key="7">
    <source>
        <dbReference type="ARBA" id="ARBA00023136"/>
    </source>
</evidence>
<dbReference type="InterPro" id="IPR003593">
    <property type="entry name" value="AAA+_ATPase"/>
</dbReference>
<dbReference type="Proteomes" id="UP000824049">
    <property type="component" value="Unassembled WGS sequence"/>
</dbReference>
<dbReference type="GO" id="GO:0005524">
    <property type="term" value="F:ATP binding"/>
    <property type="evidence" value="ECO:0007669"/>
    <property type="project" value="UniProtKB-KW"/>
</dbReference>
<feature type="domain" description="ABC transporter" evidence="8">
    <location>
        <begin position="34"/>
        <end position="280"/>
    </location>
</feature>
<dbReference type="CDD" id="cd03257">
    <property type="entry name" value="ABC_NikE_OppD_transporters"/>
    <property type="match status" value="1"/>
</dbReference>
<dbReference type="PANTHER" id="PTHR43297">
    <property type="entry name" value="OLIGOPEPTIDE TRANSPORT ATP-BINDING PROTEIN APPD"/>
    <property type="match status" value="1"/>
</dbReference>
<dbReference type="Gene3D" id="3.40.50.300">
    <property type="entry name" value="P-loop containing nucleotide triphosphate hydrolases"/>
    <property type="match status" value="1"/>
</dbReference>
<keyword evidence="5" id="KW-0547">Nucleotide-binding</keyword>
<reference evidence="9" key="1">
    <citation type="journal article" date="2021" name="PeerJ">
        <title>Extensive microbial diversity within the chicken gut microbiome revealed by metagenomics and culture.</title>
        <authorList>
            <person name="Gilroy R."/>
            <person name="Ravi A."/>
            <person name="Getino M."/>
            <person name="Pursley I."/>
            <person name="Horton D.L."/>
            <person name="Alikhan N.F."/>
            <person name="Baker D."/>
            <person name="Gharbi K."/>
            <person name="Hall N."/>
            <person name="Watson M."/>
            <person name="Adriaenssens E.M."/>
            <person name="Foster-Nyarko E."/>
            <person name="Jarju S."/>
            <person name="Secka A."/>
            <person name="Antonio M."/>
            <person name="Oren A."/>
            <person name="Chaudhuri R.R."/>
            <person name="La Ragione R."/>
            <person name="Hildebrand F."/>
            <person name="Pallen M.J."/>
        </authorList>
    </citation>
    <scope>NUCLEOTIDE SEQUENCE</scope>
    <source>
        <strain evidence="9">CHK179-28034</strain>
    </source>
</reference>
<comment type="caution">
    <text evidence="9">The sequence shown here is derived from an EMBL/GenBank/DDBJ whole genome shotgun (WGS) entry which is preliminary data.</text>
</comment>
<comment type="similarity">
    <text evidence="2">Belongs to the ABC transporter superfamily.</text>
</comment>
<dbReference type="InterPro" id="IPR003439">
    <property type="entry name" value="ABC_transporter-like_ATP-bd"/>
</dbReference>
<evidence type="ECO:0000256" key="2">
    <source>
        <dbReference type="ARBA" id="ARBA00005417"/>
    </source>
</evidence>
<keyword evidence="4" id="KW-1003">Cell membrane</keyword>
<dbReference type="PANTHER" id="PTHR43297:SF2">
    <property type="entry name" value="DIPEPTIDE TRANSPORT ATP-BINDING PROTEIN DPPD"/>
    <property type="match status" value="1"/>
</dbReference>
<keyword evidence="3" id="KW-0813">Transport</keyword>
<dbReference type="EMBL" id="DXBR01000086">
    <property type="protein sequence ID" value="HIZ40120.1"/>
    <property type="molecule type" value="Genomic_DNA"/>
</dbReference>
<dbReference type="SUPFAM" id="SSF52540">
    <property type="entry name" value="P-loop containing nucleoside triphosphate hydrolases"/>
    <property type="match status" value="1"/>
</dbReference>
<evidence type="ECO:0000313" key="10">
    <source>
        <dbReference type="Proteomes" id="UP000824049"/>
    </source>
</evidence>
<evidence type="ECO:0000256" key="4">
    <source>
        <dbReference type="ARBA" id="ARBA00022475"/>
    </source>
</evidence>
<dbReference type="SMART" id="SM00382">
    <property type="entry name" value="AAA"/>
    <property type="match status" value="1"/>
</dbReference>
<gene>
    <name evidence="9" type="ORF">H9968_09405</name>
</gene>
<dbReference type="InterPro" id="IPR050388">
    <property type="entry name" value="ABC_Ni/Peptide_Import"/>
</dbReference>
<dbReference type="PROSITE" id="PS50893">
    <property type="entry name" value="ABC_TRANSPORTER_2"/>
    <property type="match status" value="1"/>
</dbReference>
<evidence type="ECO:0000256" key="3">
    <source>
        <dbReference type="ARBA" id="ARBA00022448"/>
    </source>
</evidence>
<keyword evidence="6 9" id="KW-0067">ATP-binding</keyword>
<dbReference type="GO" id="GO:0005886">
    <property type="term" value="C:plasma membrane"/>
    <property type="evidence" value="ECO:0007669"/>
    <property type="project" value="UniProtKB-SubCell"/>
</dbReference>
<evidence type="ECO:0000256" key="1">
    <source>
        <dbReference type="ARBA" id="ARBA00004202"/>
    </source>
</evidence>
<accession>A0A9D2EMH1</accession>
<proteinExistence type="inferred from homology"/>
<comment type="subcellular location">
    <subcellularLocation>
        <location evidence="1">Cell membrane</location>
        <topology evidence="1">Peripheral membrane protein</topology>
    </subcellularLocation>
</comment>
<organism evidence="9 10">
    <name type="scientific">Candidatus Anaerobutyricum stercoris</name>
    <dbReference type="NCBI Taxonomy" id="2838457"/>
    <lineage>
        <taxon>Bacteria</taxon>
        <taxon>Bacillati</taxon>
        <taxon>Bacillota</taxon>
        <taxon>Clostridia</taxon>
        <taxon>Lachnospirales</taxon>
        <taxon>Lachnospiraceae</taxon>
        <taxon>Anaerobutyricum</taxon>
    </lineage>
</organism>
<dbReference type="InterPro" id="IPR027417">
    <property type="entry name" value="P-loop_NTPase"/>
</dbReference>
<evidence type="ECO:0000313" key="9">
    <source>
        <dbReference type="EMBL" id="HIZ40120.1"/>
    </source>
</evidence>
<dbReference type="AlphaFoldDB" id="A0A9D2EMH1"/>
<protein>
    <submittedName>
        <fullName evidence="9">ABC transporter ATP-binding protein</fullName>
    </submittedName>
</protein>
<evidence type="ECO:0000256" key="5">
    <source>
        <dbReference type="ARBA" id="ARBA00022741"/>
    </source>
</evidence>
<keyword evidence="7" id="KW-0472">Membrane</keyword>
<evidence type="ECO:0000259" key="8">
    <source>
        <dbReference type="PROSITE" id="PS50893"/>
    </source>
</evidence>
<sequence length="300" mass="32597">MFHKGRKSCAEKKTEHIGNSSCLYGKESDEAPVLSYNDVSVCYGEKTVLSDVSFLVKPGEILGIVGESGSGKSTIIRAALGILGNGGTVAGGTICLHGQDLSLLKEKEMRKFRGSEIGMIFQDTRAALCPIRTIEDQIVESVAAHKKISRGKIKAQALDLFDKFGLKRGKEILSSYPFELSGGMNQRVGIAMAMLLQPSVLMADEPTSALDVIAQKKVVEEFLQLRNMYRTAIVLVTHNIGIVSAMADTILVLHEGKAVEYGSADQVLRSPENAYTKELLAAVPRIRKNSGTEKWNRPAK</sequence>
<reference evidence="9" key="2">
    <citation type="submission" date="2021-04" db="EMBL/GenBank/DDBJ databases">
        <authorList>
            <person name="Gilroy R."/>
        </authorList>
    </citation>
    <scope>NUCLEOTIDE SEQUENCE</scope>
    <source>
        <strain evidence="9">CHK179-28034</strain>
    </source>
</reference>
<name>A0A9D2EMH1_9FIRM</name>
<evidence type="ECO:0000256" key="6">
    <source>
        <dbReference type="ARBA" id="ARBA00022840"/>
    </source>
</evidence>
<dbReference type="GO" id="GO:0016887">
    <property type="term" value="F:ATP hydrolysis activity"/>
    <property type="evidence" value="ECO:0007669"/>
    <property type="project" value="InterPro"/>
</dbReference>
<dbReference type="Pfam" id="PF00005">
    <property type="entry name" value="ABC_tran"/>
    <property type="match status" value="1"/>
</dbReference>